<evidence type="ECO:0000313" key="2">
    <source>
        <dbReference type="EMBL" id="QLY39324.1"/>
    </source>
</evidence>
<accession>A0A7L6N4A8</accession>
<dbReference type="EMBL" id="CP051151">
    <property type="protein sequence ID" value="QLY39324.1"/>
    <property type="molecule type" value="Genomic_DNA"/>
</dbReference>
<dbReference type="PROSITE" id="PS51644">
    <property type="entry name" value="HTH_OST"/>
    <property type="match status" value="1"/>
</dbReference>
<dbReference type="PANTHER" id="PTHR35811">
    <property type="entry name" value="SLR1870 PROTEIN"/>
    <property type="match status" value="1"/>
</dbReference>
<dbReference type="PANTHER" id="PTHR35811:SF1">
    <property type="entry name" value="HTH OST-TYPE DOMAIN-CONTAINING PROTEIN"/>
    <property type="match status" value="1"/>
</dbReference>
<dbReference type="InterPro" id="IPR041966">
    <property type="entry name" value="LOTUS-like"/>
</dbReference>
<evidence type="ECO:0000313" key="3">
    <source>
        <dbReference type="Proteomes" id="UP000512167"/>
    </source>
</evidence>
<dbReference type="KEGG" id="tbk:HF295_00015"/>
<dbReference type="Gene3D" id="3.40.50.1010">
    <property type="entry name" value="5'-nuclease"/>
    <property type="match status" value="1"/>
</dbReference>
<organism evidence="2 3">
    <name type="scientific">Hujiaoplasma nucleasis</name>
    <dbReference type="NCBI Taxonomy" id="2725268"/>
    <lineage>
        <taxon>Bacteria</taxon>
        <taxon>Bacillati</taxon>
        <taxon>Mycoplasmatota</taxon>
        <taxon>Mollicutes</taxon>
        <taxon>Candidatus Izemoplasmatales</taxon>
        <taxon>Hujiaoplasmataceae</taxon>
        <taxon>Hujiaoplasma</taxon>
    </lineage>
</organism>
<dbReference type="InterPro" id="IPR021139">
    <property type="entry name" value="NYN"/>
</dbReference>
<name>A0A7L6N4A8_9MOLU</name>
<dbReference type="Gene3D" id="3.30.420.610">
    <property type="entry name" value="LOTUS domain-like"/>
    <property type="match status" value="1"/>
</dbReference>
<dbReference type="Pfam" id="PF12872">
    <property type="entry name" value="OST-HTH"/>
    <property type="match status" value="1"/>
</dbReference>
<gene>
    <name evidence="2" type="ORF">HF295_00015</name>
</gene>
<dbReference type="RefSeq" id="WP_312031790.1">
    <property type="nucleotide sequence ID" value="NZ_CP051151.1"/>
</dbReference>
<proteinExistence type="predicted"/>
<dbReference type="AlphaFoldDB" id="A0A7L6N4A8"/>
<dbReference type="Pfam" id="PF01936">
    <property type="entry name" value="NYN"/>
    <property type="match status" value="1"/>
</dbReference>
<dbReference type="GO" id="GO:0004540">
    <property type="term" value="F:RNA nuclease activity"/>
    <property type="evidence" value="ECO:0007669"/>
    <property type="project" value="InterPro"/>
</dbReference>
<dbReference type="Proteomes" id="UP000512167">
    <property type="component" value="Chromosome"/>
</dbReference>
<sequence>MEIKDKSIALLIDAENISPSYIEIIIDEANKYGKINYRRVYGDWTTPQLNPWKQKMNEFGLTPVQQYAYTSGKNSSDFTLIIDAMDILYSGKVNSFCIVSSDSDFTKLVTRLREDNMFVFGMGESKTPISLVNSCETFSYLDKMLITYESEEKAPKRKSVKQTVEVVQETNTTSITPLRKIKHELKNMINSNLEDDGWAYWSLIAQLIMKKYPGFHPRNYGKNMRPLEFFEKMHDFEVKKEDTVIYIKNK</sequence>
<dbReference type="InterPro" id="IPR025605">
    <property type="entry name" value="OST-HTH/LOTUS_dom"/>
</dbReference>
<keyword evidence="3" id="KW-1185">Reference proteome</keyword>
<protein>
    <submittedName>
        <fullName evidence="2">NYN domain-containing protein</fullName>
    </submittedName>
</protein>
<dbReference type="CDD" id="cd10146">
    <property type="entry name" value="LabA_like_C"/>
    <property type="match status" value="1"/>
</dbReference>
<feature type="domain" description="HTH OST-type" evidence="1">
    <location>
        <begin position="177"/>
        <end position="250"/>
    </location>
</feature>
<evidence type="ECO:0000259" key="1">
    <source>
        <dbReference type="PROSITE" id="PS51644"/>
    </source>
</evidence>
<dbReference type="CDD" id="cd11297">
    <property type="entry name" value="PIN_LabA-like_N_1"/>
    <property type="match status" value="1"/>
</dbReference>
<reference evidence="2 3" key="1">
    <citation type="submission" date="2020-04" db="EMBL/GenBank/DDBJ databases">
        <authorList>
            <person name="Zheng R.K."/>
            <person name="Sun C.M."/>
        </authorList>
    </citation>
    <scope>NUCLEOTIDE SEQUENCE [LARGE SCALE GENOMIC DNA]</scope>
    <source>
        <strain evidence="3">zrk29</strain>
    </source>
</reference>